<feature type="region of interest" description="Disordered" evidence="1">
    <location>
        <begin position="102"/>
        <end position="171"/>
    </location>
</feature>
<evidence type="ECO:0000313" key="3">
    <source>
        <dbReference type="EMBL" id="MED6201539.1"/>
    </source>
</evidence>
<keyword evidence="2" id="KW-1133">Transmembrane helix</keyword>
<sequence length="196" mass="21453">VHLLSFQMDGNSAFMNGQGGIPAKLGIILTIVAMAILAVRILCQHVRLTMMSFNIRLGCQHVSMSAVRILIIVAELASSVIRRSAPSISPCHEEGLGAITLRSGTQLKGPTGESPNSDSITSKERNLQRNVEHKEKLPTKEQETTFGHNERVVDPNLNSLPFPSAAKKTRKAKPADPRIIELLKKVEVTMPLFELI</sequence>
<feature type="non-terminal residue" evidence="3">
    <location>
        <position position="1"/>
    </location>
</feature>
<proteinExistence type="predicted"/>
<gene>
    <name evidence="3" type="ORF">PIB30_096095</name>
</gene>
<dbReference type="Proteomes" id="UP001341840">
    <property type="component" value="Unassembled WGS sequence"/>
</dbReference>
<organism evidence="3 4">
    <name type="scientific">Stylosanthes scabra</name>
    <dbReference type="NCBI Taxonomy" id="79078"/>
    <lineage>
        <taxon>Eukaryota</taxon>
        <taxon>Viridiplantae</taxon>
        <taxon>Streptophyta</taxon>
        <taxon>Embryophyta</taxon>
        <taxon>Tracheophyta</taxon>
        <taxon>Spermatophyta</taxon>
        <taxon>Magnoliopsida</taxon>
        <taxon>eudicotyledons</taxon>
        <taxon>Gunneridae</taxon>
        <taxon>Pentapetalae</taxon>
        <taxon>rosids</taxon>
        <taxon>fabids</taxon>
        <taxon>Fabales</taxon>
        <taxon>Fabaceae</taxon>
        <taxon>Papilionoideae</taxon>
        <taxon>50 kb inversion clade</taxon>
        <taxon>dalbergioids sensu lato</taxon>
        <taxon>Dalbergieae</taxon>
        <taxon>Pterocarpus clade</taxon>
        <taxon>Stylosanthes</taxon>
    </lineage>
</organism>
<comment type="caution">
    <text evidence="3">The sequence shown here is derived from an EMBL/GenBank/DDBJ whole genome shotgun (WGS) entry which is preliminary data.</text>
</comment>
<keyword evidence="2" id="KW-0812">Transmembrane</keyword>
<evidence type="ECO:0000313" key="4">
    <source>
        <dbReference type="Proteomes" id="UP001341840"/>
    </source>
</evidence>
<keyword evidence="4" id="KW-1185">Reference proteome</keyword>
<feature type="compositionally biased region" description="Basic and acidic residues" evidence="1">
    <location>
        <begin position="121"/>
        <end position="153"/>
    </location>
</feature>
<feature type="compositionally biased region" description="Polar residues" evidence="1">
    <location>
        <begin position="102"/>
        <end position="120"/>
    </location>
</feature>
<keyword evidence="2" id="KW-0472">Membrane</keyword>
<accession>A0ABU6XWL5</accession>
<protein>
    <submittedName>
        <fullName evidence="3">Uncharacterized protein</fullName>
    </submittedName>
</protein>
<evidence type="ECO:0000256" key="2">
    <source>
        <dbReference type="SAM" id="Phobius"/>
    </source>
</evidence>
<feature type="transmembrane region" description="Helical" evidence="2">
    <location>
        <begin position="20"/>
        <end position="42"/>
    </location>
</feature>
<reference evidence="3 4" key="1">
    <citation type="journal article" date="2023" name="Plants (Basel)">
        <title>Bridging the Gap: Combining Genomics and Transcriptomics Approaches to Understand Stylosanthes scabra, an Orphan Legume from the Brazilian Caatinga.</title>
        <authorList>
            <person name="Ferreira-Neto J.R.C."/>
            <person name="da Silva M.D."/>
            <person name="Binneck E."/>
            <person name="de Melo N.F."/>
            <person name="da Silva R.H."/>
            <person name="de Melo A.L.T.M."/>
            <person name="Pandolfi V."/>
            <person name="Bustamante F.O."/>
            <person name="Brasileiro-Vidal A.C."/>
            <person name="Benko-Iseppon A.M."/>
        </authorList>
    </citation>
    <scope>NUCLEOTIDE SEQUENCE [LARGE SCALE GENOMIC DNA]</scope>
    <source>
        <tissue evidence="3">Leaves</tissue>
    </source>
</reference>
<evidence type="ECO:0000256" key="1">
    <source>
        <dbReference type="SAM" id="MobiDB-lite"/>
    </source>
</evidence>
<dbReference type="EMBL" id="JASCZI010213696">
    <property type="protein sequence ID" value="MED6201539.1"/>
    <property type="molecule type" value="Genomic_DNA"/>
</dbReference>
<name>A0ABU6XWL5_9FABA</name>